<evidence type="ECO:0000313" key="1">
    <source>
        <dbReference type="EMBL" id="EDN83509.1"/>
    </source>
</evidence>
<dbReference type="Proteomes" id="UP000003773">
    <property type="component" value="Unassembled WGS sequence"/>
</dbReference>
<dbReference type="EMBL" id="AAXD02000018">
    <property type="protein sequence ID" value="EDN83509.1"/>
    <property type="molecule type" value="Genomic_DNA"/>
</dbReference>
<reference evidence="1 2" key="1">
    <citation type="submission" date="2007-04" db="EMBL/GenBank/DDBJ databases">
        <authorList>
            <person name="Fulton L."/>
            <person name="Clifton S."/>
            <person name="Fulton B."/>
            <person name="Xu J."/>
            <person name="Minx P."/>
            <person name="Pepin K.H."/>
            <person name="Johnson M."/>
            <person name="Thiruvilangam P."/>
            <person name="Bhonagiri V."/>
            <person name="Nash W.E."/>
            <person name="Mardis E.R."/>
            <person name="Wilson R.K."/>
        </authorList>
    </citation>
    <scope>NUCLEOTIDE SEQUENCE [LARGE SCALE GENOMIC DNA]</scope>
    <source>
        <strain evidence="1 2">L2-32</strain>
    </source>
</reference>
<sequence length="49" mass="5533">MDENRLAFPIFRRFCHVSTARVCGPYGQNMLVHALFMSNGLLPPATPVR</sequence>
<proteinExistence type="predicted"/>
<protein>
    <submittedName>
        <fullName evidence="1">Uncharacterized protein</fullName>
    </submittedName>
</protein>
<reference evidence="1 2" key="2">
    <citation type="submission" date="2007-05" db="EMBL/GenBank/DDBJ databases">
        <title>Draft genome sequence of Bifidobacterium adolescentis (L2-32).</title>
        <authorList>
            <person name="Sudarsanam P."/>
            <person name="Ley R."/>
            <person name="Guruge J."/>
            <person name="Turnbaugh P.J."/>
            <person name="Mahowald M."/>
            <person name="Liep D."/>
            <person name="Gordon J."/>
        </authorList>
    </citation>
    <scope>NUCLEOTIDE SEQUENCE [LARGE SCALE GENOMIC DNA]</scope>
    <source>
        <strain evidence="1 2">L2-32</strain>
    </source>
</reference>
<dbReference type="AlphaFoldDB" id="A7A3M6"/>
<comment type="caution">
    <text evidence="1">The sequence shown here is derived from an EMBL/GenBank/DDBJ whole genome shotgun (WGS) entry which is preliminary data.</text>
</comment>
<accession>A7A3M6</accession>
<name>A7A3M6_BIFAD</name>
<organism evidence="1 2">
    <name type="scientific">Bifidobacterium adolescentis L2-32</name>
    <dbReference type="NCBI Taxonomy" id="411481"/>
    <lineage>
        <taxon>Bacteria</taxon>
        <taxon>Bacillati</taxon>
        <taxon>Actinomycetota</taxon>
        <taxon>Actinomycetes</taxon>
        <taxon>Bifidobacteriales</taxon>
        <taxon>Bifidobacteriaceae</taxon>
        <taxon>Bifidobacterium</taxon>
    </lineage>
</organism>
<evidence type="ECO:0000313" key="2">
    <source>
        <dbReference type="Proteomes" id="UP000003773"/>
    </source>
</evidence>
<gene>
    <name evidence="1" type="ORF">BIFADO_00418</name>
</gene>
<dbReference type="HOGENOM" id="CLU_3132783_0_0_11"/>